<name>A0AAU6WRS6_9FLAO</name>
<dbReference type="AlphaFoldDB" id="A0AAU6WRS6"/>
<reference evidence="1 2" key="1">
    <citation type="submission" date="2024-04" db="EMBL/GenBank/DDBJ databases">
        <title>Genome sequencing and assembly of rice foliar adapted Chryseobacterium endophyticum OsEnb-ALM-A6.</title>
        <authorList>
            <person name="Kumar S."/>
            <person name="Javed M."/>
            <person name="Chouhan V."/>
            <person name="Charishma K."/>
            <person name="Patel A."/>
            <person name="Kumar M."/>
            <person name="Sahu K.P."/>
            <person name="Kumar A."/>
        </authorList>
    </citation>
    <scope>NUCLEOTIDE SEQUENCE [LARGE SCALE GENOMIC DNA]</scope>
    <source>
        <strain evidence="1 2">OsEnb-ALM-A6</strain>
    </source>
</reference>
<evidence type="ECO:0000313" key="2">
    <source>
        <dbReference type="Proteomes" id="UP001463665"/>
    </source>
</evidence>
<keyword evidence="2" id="KW-1185">Reference proteome</keyword>
<evidence type="ECO:0000313" key="1">
    <source>
        <dbReference type="EMBL" id="XAO75346.1"/>
    </source>
</evidence>
<organism evidence="1 2">
    <name type="scientific">Chryseobacterium endophyticum</name>
    <dbReference type="NCBI Taxonomy" id="1854762"/>
    <lineage>
        <taxon>Bacteria</taxon>
        <taxon>Pseudomonadati</taxon>
        <taxon>Bacteroidota</taxon>
        <taxon>Flavobacteriia</taxon>
        <taxon>Flavobacteriales</taxon>
        <taxon>Weeksellaceae</taxon>
        <taxon>Chryseobacterium group</taxon>
        <taxon>Chryseobacterium</taxon>
    </lineage>
</organism>
<accession>A0AAU6WRS6</accession>
<dbReference type="EMBL" id="CP154834">
    <property type="protein sequence ID" value="XAO75346.1"/>
    <property type="molecule type" value="Genomic_DNA"/>
</dbReference>
<dbReference type="RefSeq" id="WP_294263948.1">
    <property type="nucleotide sequence ID" value="NZ_CP154834.1"/>
</dbReference>
<gene>
    <name evidence="1" type="ORF">AAFP95_05195</name>
</gene>
<protein>
    <submittedName>
        <fullName evidence="1">Uncharacterized protein</fullName>
    </submittedName>
</protein>
<dbReference type="Proteomes" id="UP001463665">
    <property type="component" value="Chromosome"/>
</dbReference>
<proteinExistence type="predicted"/>
<sequence>MELQELEKSEYATKANGNKLKNLVVRNLEKEKNPLIEAHVDHDIGIMFMYQALSGFLKNYENNKPYLENYNVDIDVFRTLLNKYNGHGKGIKLDLVLVYPEEYSRFTGDGNISAGAEEFLYFIATPIDENDQPLTTHYAIFNLQHEFEIDKDIIDDGEVQNLITRFKSSAIYHEMGNYNSPVKATDYIYYPWADINNITVERNIYNRLYKEVKFIFGEVIDFNIIAQYFRQNPYYKFDETAYKNAYLQHEKRLTIIGKYMPDDIIGKEDFFDMGDLRP</sequence>